<feature type="transmembrane region" description="Helical" evidence="8">
    <location>
        <begin position="79"/>
        <end position="99"/>
    </location>
</feature>
<feature type="transmembrane region" description="Helical" evidence="8">
    <location>
        <begin position="44"/>
        <end position="67"/>
    </location>
</feature>
<dbReference type="EMBL" id="SLYC01000016">
    <property type="protein sequence ID" value="TCQ02372.1"/>
    <property type="molecule type" value="Genomic_DNA"/>
</dbReference>
<feature type="transmembrane region" description="Helical" evidence="8">
    <location>
        <begin position="141"/>
        <end position="159"/>
    </location>
</feature>
<dbReference type="Proteomes" id="UP000295504">
    <property type="component" value="Unassembled WGS sequence"/>
</dbReference>
<feature type="transmembrane region" description="Helical" evidence="8">
    <location>
        <begin position="286"/>
        <end position="311"/>
    </location>
</feature>
<dbReference type="PRINTS" id="PR00173">
    <property type="entry name" value="EDTRNSPORT"/>
</dbReference>
<evidence type="ECO:0000256" key="1">
    <source>
        <dbReference type="ARBA" id="ARBA00004651"/>
    </source>
</evidence>
<evidence type="ECO:0000313" key="10">
    <source>
        <dbReference type="Proteomes" id="UP000295504"/>
    </source>
</evidence>
<keyword evidence="4 8" id="KW-0812">Transmembrane</keyword>
<dbReference type="GO" id="GO:0015293">
    <property type="term" value="F:symporter activity"/>
    <property type="evidence" value="ECO:0007669"/>
    <property type="project" value="UniProtKB-KW"/>
</dbReference>
<evidence type="ECO:0000256" key="6">
    <source>
        <dbReference type="ARBA" id="ARBA00022989"/>
    </source>
</evidence>
<protein>
    <submittedName>
        <fullName evidence="9">Na+/H+-dicarboxylate symporter</fullName>
    </submittedName>
</protein>
<evidence type="ECO:0000313" key="9">
    <source>
        <dbReference type="EMBL" id="TCQ02372.1"/>
    </source>
</evidence>
<keyword evidence="5" id="KW-0769">Symport</keyword>
<reference evidence="9 10" key="1">
    <citation type="submission" date="2019-03" db="EMBL/GenBank/DDBJ databases">
        <title>Genomic Encyclopedia of Type Strains, Phase IV (KMG-IV): sequencing the most valuable type-strain genomes for metagenomic binning, comparative biology and taxonomic classification.</title>
        <authorList>
            <person name="Goeker M."/>
        </authorList>
    </citation>
    <scope>NUCLEOTIDE SEQUENCE [LARGE SCALE GENOMIC DNA]</scope>
    <source>
        <strain evidence="9 10">DSM 100013</strain>
    </source>
</reference>
<dbReference type="GO" id="GO:0006835">
    <property type="term" value="P:dicarboxylic acid transport"/>
    <property type="evidence" value="ECO:0007669"/>
    <property type="project" value="UniProtKB-ARBA"/>
</dbReference>
<evidence type="ECO:0000256" key="7">
    <source>
        <dbReference type="ARBA" id="ARBA00023136"/>
    </source>
</evidence>
<comment type="subcellular location">
    <subcellularLocation>
        <location evidence="1">Cell membrane</location>
        <topology evidence="1">Multi-pass membrane protein</topology>
    </subcellularLocation>
</comment>
<dbReference type="OrthoDB" id="9768885at2"/>
<proteinExistence type="predicted"/>
<dbReference type="PROSITE" id="PS00714">
    <property type="entry name" value="NA_DICARBOXYL_SYMP_2"/>
    <property type="match status" value="1"/>
</dbReference>
<evidence type="ECO:0000256" key="4">
    <source>
        <dbReference type="ARBA" id="ARBA00022692"/>
    </source>
</evidence>
<keyword evidence="6 8" id="KW-1133">Transmembrane helix</keyword>
<feature type="transmembrane region" description="Helical" evidence="8">
    <location>
        <begin position="245"/>
        <end position="266"/>
    </location>
</feature>
<gene>
    <name evidence="9" type="ORF">EDD79_101618</name>
</gene>
<dbReference type="InterPro" id="IPR001991">
    <property type="entry name" value="Na-dicarboxylate_symporter"/>
</dbReference>
<dbReference type="PANTHER" id="PTHR42865">
    <property type="entry name" value="PROTON/GLUTAMATE-ASPARTATE SYMPORTER"/>
    <property type="match status" value="1"/>
</dbReference>
<keyword evidence="3" id="KW-1003">Cell membrane</keyword>
<dbReference type="AlphaFoldDB" id="A0A4R2TJ78"/>
<dbReference type="Gene3D" id="1.10.3860.10">
    <property type="entry name" value="Sodium:dicarboxylate symporter"/>
    <property type="match status" value="1"/>
</dbReference>
<evidence type="ECO:0000256" key="3">
    <source>
        <dbReference type="ARBA" id="ARBA00022475"/>
    </source>
</evidence>
<feature type="transmembrane region" description="Helical" evidence="8">
    <location>
        <begin position="207"/>
        <end position="233"/>
    </location>
</feature>
<evidence type="ECO:0000256" key="2">
    <source>
        <dbReference type="ARBA" id="ARBA00022448"/>
    </source>
</evidence>
<dbReference type="InterPro" id="IPR036458">
    <property type="entry name" value="Na:dicarbo_symporter_sf"/>
</dbReference>
<dbReference type="InterPro" id="IPR018107">
    <property type="entry name" value="Na-dicarboxylate_symporter_CS"/>
</dbReference>
<keyword evidence="10" id="KW-1185">Reference proteome</keyword>
<keyword evidence="2" id="KW-0813">Transport</keyword>
<sequence>MKIKLTSKILLGLVAGIIVGLLLGGSQDIATKYIAPFGTLFLNLIRMIIVPLVLSSLVVGAASTGDVRKLGRLGGKTIAFYLVTTAIAVTLGLILGNVINPGAGLQMPVDAAVEARTAPPLMETLIAIIPTNPIKALVDGAMLQIIAFALFLGVGITTVGEKAKPVLNFFDGLAETMYKITAFIMSLAPYGVFALIVPVVAKNGPAVLAPLAKVIFAVYLGIILHSVIVYSSITKIFGKMSPVKFFKGIAPAATVAFSTASSAGTLPVTIKSAKENLGVSNSVASFVLPLGATINMDGTALYQGVCALFVAQVYGLELSLVQQLTIVITATLASIGTAGVPGAGFIMLTMVLTSVGLPLEGSALIAGIDRILDMGRTTVNVLGDAAVAVAVAATEGELSPVEEKEEVTV</sequence>
<dbReference type="SUPFAM" id="SSF118215">
    <property type="entry name" value="Proton glutamate symport protein"/>
    <property type="match status" value="1"/>
</dbReference>
<evidence type="ECO:0000256" key="5">
    <source>
        <dbReference type="ARBA" id="ARBA00022847"/>
    </source>
</evidence>
<comment type="caution">
    <text evidence="9">The sequence shown here is derived from an EMBL/GenBank/DDBJ whole genome shotgun (WGS) entry which is preliminary data.</text>
</comment>
<dbReference type="RefSeq" id="WP_132848429.1">
    <property type="nucleotide sequence ID" value="NZ_CP058648.1"/>
</dbReference>
<dbReference type="PANTHER" id="PTHR42865:SF7">
    <property type="entry name" value="PROTON_GLUTAMATE-ASPARTATE SYMPORTER"/>
    <property type="match status" value="1"/>
</dbReference>
<feature type="transmembrane region" description="Helical" evidence="8">
    <location>
        <begin position="180"/>
        <end position="201"/>
    </location>
</feature>
<name>A0A4R2TJ78_9FIRM</name>
<dbReference type="Pfam" id="PF00375">
    <property type="entry name" value="SDF"/>
    <property type="match status" value="1"/>
</dbReference>
<keyword evidence="7 8" id="KW-0472">Membrane</keyword>
<accession>A0A4R2TJ78</accession>
<dbReference type="FunFam" id="1.10.3860.10:FF:000001">
    <property type="entry name" value="C4-dicarboxylate transport protein"/>
    <property type="match status" value="1"/>
</dbReference>
<dbReference type="GO" id="GO:0005886">
    <property type="term" value="C:plasma membrane"/>
    <property type="evidence" value="ECO:0007669"/>
    <property type="project" value="UniProtKB-SubCell"/>
</dbReference>
<feature type="transmembrane region" description="Helical" evidence="8">
    <location>
        <begin position="318"/>
        <end position="339"/>
    </location>
</feature>
<organism evidence="9 10">
    <name type="scientific">Serpentinicella alkaliphila</name>
    <dbReference type="NCBI Taxonomy" id="1734049"/>
    <lineage>
        <taxon>Bacteria</taxon>
        <taxon>Bacillati</taxon>
        <taxon>Bacillota</taxon>
        <taxon>Clostridia</taxon>
        <taxon>Peptostreptococcales</taxon>
        <taxon>Natronincolaceae</taxon>
        <taxon>Serpentinicella</taxon>
    </lineage>
</organism>
<evidence type="ECO:0000256" key="8">
    <source>
        <dbReference type="SAM" id="Phobius"/>
    </source>
</evidence>